<name>A0A8E2DQ18_9APHY</name>
<reference evidence="2 3" key="1">
    <citation type="submission" date="2016-07" db="EMBL/GenBank/DDBJ databases">
        <title>Draft genome of the white-rot fungus Obba rivulosa 3A-2.</title>
        <authorList>
            <consortium name="DOE Joint Genome Institute"/>
            <person name="Miettinen O."/>
            <person name="Riley R."/>
            <person name="Acob R."/>
            <person name="Barry K."/>
            <person name="Cullen D."/>
            <person name="De Vries R."/>
            <person name="Hainaut M."/>
            <person name="Hatakka A."/>
            <person name="Henrissat B."/>
            <person name="Hilden K."/>
            <person name="Kuo R."/>
            <person name="Labutti K."/>
            <person name="Lipzen A."/>
            <person name="Makela M.R."/>
            <person name="Sandor L."/>
            <person name="Spatafora J.W."/>
            <person name="Grigoriev I.V."/>
            <person name="Hibbett D.S."/>
        </authorList>
    </citation>
    <scope>NUCLEOTIDE SEQUENCE [LARGE SCALE GENOMIC DNA]</scope>
    <source>
        <strain evidence="2 3">3A-2</strain>
    </source>
</reference>
<organism evidence="2 3">
    <name type="scientific">Obba rivulosa</name>
    <dbReference type="NCBI Taxonomy" id="1052685"/>
    <lineage>
        <taxon>Eukaryota</taxon>
        <taxon>Fungi</taxon>
        <taxon>Dikarya</taxon>
        <taxon>Basidiomycota</taxon>
        <taxon>Agaricomycotina</taxon>
        <taxon>Agaricomycetes</taxon>
        <taxon>Polyporales</taxon>
        <taxon>Gelatoporiaceae</taxon>
        <taxon>Obba</taxon>
    </lineage>
</organism>
<protein>
    <submittedName>
        <fullName evidence="2">Uncharacterized protein</fullName>
    </submittedName>
</protein>
<gene>
    <name evidence="2" type="ORF">OBBRIDRAFT_832543</name>
</gene>
<feature type="region of interest" description="Disordered" evidence="1">
    <location>
        <begin position="1"/>
        <end position="78"/>
    </location>
</feature>
<accession>A0A8E2DQ18</accession>
<evidence type="ECO:0000313" key="3">
    <source>
        <dbReference type="Proteomes" id="UP000250043"/>
    </source>
</evidence>
<sequence length="94" mass="10154">MQAGAKLRAPLRSTRAHTHTHLRRVGVTAPPPCTRNTRGVARPVRDVAQRPRPPPRRRPASPGSPPTHGVERGASWPPYLACAGAPILSLRPKP</sequence>
<dbReference type="AlphaFoldDB" id="A0A8E2DQ18"/>
<keyword evidence="3" id="KW-1185">Reference proteome</keyword>
<dbReference type="Proteomes" id="UP000250043">
    <property type="component" value="Unassembled WGS sequence"/>
</dbReference>
<evidence type="ECO:0000256" key="1">
    <source>
        <dbReference type="SAM" id="MobiDB-lite"/>
    </source>
</evidence>
<feature type="compositionally biased region" description="Basic residues" evidence="1">
    <location>
        <begin position="14"/>
        <end position="24"/>
    </location>
</feature>
<evidence type="ECO:0000313" key="2">
    <source>
        <dbReference type="EMBL" id="OCH93612.1"/>
    </source>
</evidence>
<proteinExistence type="predicted"/>
<dbReference type="EMBL" id="KV722353">
    <property type="protein sequence ID" value="OCH93612.1"/>
    <property type="molecule type" value="Genomic_DNA"/>
</dbReference>